<organism evidence="1 2">
    <name type="scientific">Mycoplasmopsis alligatoris A21JP2</name>
    <dbReference type="NCBI Taxonomy" id="747682"/>
    <lineage>
        <taxon>Bacteria</taxon>
        <taxon>Bacillati</taxon>
        <taxon>Mycoplasmatota</taxon>
        <taxon>Mycoplasmoidales</taxon>
        <taxon>Metamycoplasmataceae</taxon>
        <taxon>Mycoplasmopsis</taxon>
    </lineage>
</organism>
<dbReference type="PROSITE" id="PS51257">
    <property type="entry name" value="PROKAR_LIPOPROTEIN"/>
    <property type="match status" value="1"/>
</dbReference>
<name>D4XW95_9BACT</name>
<proteinExistence type="predicted"/>
<evidence type="ECO:0000313" key="2">
    <source>
        <dbReference type="Proteomes" id="UP000004757"/>
    </source>
</evidence>
<evidence type="ECO:0008006" key="3">
    <source>
        <dbReference type="Google" id="ProtNLM"/>
    </source>
</evidence>
<dbReference type="eggNOG" id="ENOG5030NNU">
    <property type="taxonomic scope" value="Bacteria"/>
</dbReference>
<dbReference type="EMBL" id="ADNC01000023">
    <property type="protein sequence ID" value="EFF41388.1"/>
    <property type="molecule type" value="Genomic_DNA"/>
</dbReference>
<dbReference type="AlphaFoldDB" id="D4XW95"/>
<dbReference type="OrthoDB" id="6177861at2"/>
<reference evidence="1 2" key="1">
    <citation type="submission" date="2010-03" db="EMBL/GenBank/DDBJ databases">
        <authorList>
            <person name="Glass J.I."/>
            <person name="Benders G.A."/>
            <person name="Durkin A.S."/>
            <person name="Farmerie W.G."/>
            <person name="Hlavinka K."/>
            <person name="Hostetler J."/>
            <person name="Jackson J."/>
            <person name="May M.A."/>
            <person name="Miller R.H."/>
            <person name="Paralanov V."/>
            <person name="Radune D."/>
            <person name="Szczypinski B."/>
            <person name="Brown D.R."/>
        </authorList>
    </citation>
    <scope>NUCLEOTIDE SEQUENCE [LARGE SCALE GENOMIC DNA]</scope>
    <source>
        <strain evidence="1 2">A21JP2</strain>
    </source>
</reference>
<evidence type="ECO:0000313" key="1">
    <source>
        <dbReference type="EMBL" id="EFF41388.1"/>
    </source>
</evidence>
<keyword evidence="2" id="KW-1185">Reference proteome</keyword>
<dbReference type="Proteomes" id="UP000004757">
    <property type="component" value="Unassembled WGS sequence"/>
</dbReference>
<gene>
    <name evidence="1" type="ORF">MALL_0758</name>
</gene>
<dbReference type="RefSeq" id="WP_005683671.1">
    <property type="nucleotide sequence ID" value="NZ_ADNC01000023.1"/>
</dbReference>
<comment type="caution">
    <text evidence="1">The sequence shown here is derived from an EMBL/GenBank/DDBJ whole genome shotgun (WGS) entry which is preliminary data.</text>
</comment>
<accession>D4XW95</accession>
<protein>
    <recommendedName>
        <fullName evidence="3">Lipoprotein</fullName>
    </recommendedName>
</protein>
<sequence length="437" mass="50527">MSKKIKLLYGIFSIIPVITILSSCQAKQDINRWDYLEIKLLNKQRNEIKLTELSNDSFSIKSNNEQLKYTLIDFKINVLNNKVDLNIQVLDTKTNQKENKVFSLDGFKKEEKQAESLNSTTNSEILDKVSINMLSKDIKSFKTDSIESIKETNLSFINVDKDIYDVNVKEFKFDKEKNLLTFNLNIQNKLTKKVITKTYSYKDILEIKQINELDEILNKINVSIKNINIDKYKETKASSIKQESIQFENIDLNIYKVKINNFKTNDITGQITFDLSIETNAEPKKYSEIKKSIKLEGFASSGLASLAESKQLFKVDKSVATYKEEIAKIKELLGTEGNNRSYFRIDYRKAKELKDIKFMFGASSKKATNILKMLSINSSVSIEEIKSIVPPLKYNDGKNVEKNRVALFFKLDINKKIIVEYRLSRDNDAKVYIMELE</sequence>